<sequence>MHMPRIPSRLGAPCAALSLAFLGLPAGAADFIVNQTDDRYDGVCDAHCSLRDAVSAANALPGPDRIILQAETYRLSLPAGRDEEGDVLDEDDNLNGDLDIRDSLTIVGQGPSRTIISGSPEANDRLIEVFAGARVVLERLRLTGGHSSTYGGALENHGEVVLRQVEVSGNRSTAAFQPGNGGGVANHGRLEVHRSLFANNWAGAGEGHYGLGGGLYNDGDLLLRDSTLLGNRASDDDDAGFGGGLYNKGRADVARTTFTGNEASFGSAIGNDGVLTLANATLSGNRQPYYGQATFNNGQYQVGGTPPEALLVNVTIANNSGGYGLINLGKVTLRNSIIAGNLDEDLATPMNCDNRGAQAQYKAIGLLLGTGPGNCTGELYVEQADVMTKVLYPLADNNGRTQTHALRPRSPAVDAGIGTCTARDQRGSKRPRDGDGDGVARCDLGAYERPKPWVAKP</sequence>
<proteinExistence type="predicted"/>
<dbReference type="InterPro" id="IPR059226">
    <property type="entry name" value="Choice_anch_Q_dom"/>
</dbReference>
<name>A0A679GJG4_9GAMM</name>
<accession>A0A679GJG4</accession>
<dbReference type="KEGG" id="poj:PtoMrB4_15470"/>
<reference evidence="3 4" key="1">
    <citation type="journal article" date="2020" name="Microbiol. Resour. Announc.">
        <title>Complete genome sequence of Pseudomonas otitidis strain MrB4, isolated from Lake Biwa in Japan.</title>
        <authorList>
            <person name="Miyazaki K."/>
            <person name="Hase E."/>
            <person name="Maruya T."/>
        </authorList>
    </citation>
    <scope>NUCLEOTIDE SEQUENCE [LARGE SCALE GENOMIC DNA]</scope>
    <source>
        <strain evidence="3 4">MrB4</strain>
    </source>
</reference>
<evidence type="ECO:0000313" key="3">
    <source>
        <dbReference type="EMBL" id="BCA27570.1"/>
    </source>
</evidence>
<dbReference type="NCBIfam" id="TIGR04214">
    <property type="entry name" value="CSLREA_Nterm"/>
    <property type="match status" value="1"/>
</dbReference>
<dbReference type="InterPro" id="IPR011050">
    <property type="entry name" value="Pectin_lyase_fold/virulence"/>
</dbReference>
<feature type="chain" id="PRO_5025476219" description="CSLREA domain-containing protein" evidence="2">
    <location>
        <begin position="29"/>
        <end position="457"/>
    </location>
</feature>
<dbReference type="GeneID" id="57396760"/>
<keyword evidence="2" id="KW-0732">Signal</keyword>
<evidence type="ECO:0000256" key="1">
    <source>
        <dbReference type="SAM" id="MobiDB-lite"/>
    </source>
</evidence>
<gene>
    <name evidence="3" type="ORF">PtoMrB4_15470</name>
</gene>
<dbReference type="SUPFAM" id="SSF51126">
    <property type="entry name" value="Pectin lyase-like"/>
    <property type="match status" value="1"/>
</dbReference>
<organism evidence="3 4">
    <name type="scientific">Metapseudomonas otitidis</name>
    <dbReference type="NCBI Taxonomy" id="319939"/>
    <lineage>
        <taxon>Bacteria</taxon>
        <taxon>Pseudomonadati</taxon>
        <taxon>Pseudomonadota</taxon>
        <taxon>Gammaproteobacteria</taxon>
        <taxon>Pseudomonadales</taxon>
        <taxon>Pseudomonadaceae</taxon>
        <taxon>Metapseudomonas</taxon>
    </lineage>
</organism>
<dbReference type="NCBIfam" id="NF041518">
    <property type="entry name" value="choice_anch_Q"/>
    <property type="match status" value="1"/>
</dbReference>
<dbReference type="EMBL" id="AP022642">
    <property type="protein sequence ID" value="BCA27570.1"/>
    <property type="molecule type" value="Genomic_DNA"/>
</dbReference>
<dbReference type="InterPro" id="IPR026457">
    <property type="entry name" value="CSLREA_Nterm"/>
</dbReference>
<evidence type="ECO:0000256" key="2">
    <source>
        <dbReference type="SAM" id="SignalP"/>
    </source>
</evidence>
<dbReference type="Proteomes" id="UP000501237">
    <property type="component" value="Chromosome"/>
</dbReference>
<dbReference type="AlphaFoldDB" id="A0A679GJG4"/>
<protein>
    <recommendedName>
        <fullName evidence="5">CSLREA domain-containing protein</fullName>
    </recommendedName>
</protein>
<dbReference type="RefSeq" id="WP_142011335.1">
    <property type="nucleotide sequence ID" value="NZ_AP022642.1"/>
</dbReference>
<evidence type="ECO:0008006" key="5">
    <source>
        <dbReference type="Google" id="ProtNLM"/>
    </source>
</evidence>
<feature type="region of interest" description="Disordered" evidence="1">
    <location>
        <begin position="400"/>
        <end position="443"/>
    </location>
</feature>
<evidence type="ECO:0000313" key="4">
    <source>
        <dbReference type="Proteomes" id="UP000501237"/>
    </source>
</evidence>
<feature type="signal peptide" evidence="2">
    <location>
        <begin position="1"/>
        <end position="28"/>
    </location>
</feature>
<feature type="compositionally biased region" description="Basic and acidic residues" evidence="1">
    <location>
        <begin position="423"/>
        <end position="443"/>
    </location>
</feature>